<dbReference type="InterPro" id="IPR000515">
    <property type="entry name" value="MetI-like"/>
</dbReference>
<name>E8M181_PHOS4</name>
<keyword evidence="4 8" id="KW-0812">Transmembrane</keyword>
<keyword evidence="3" id="KW-1003">Cell membrane</keyword>
<proteinExistence type="predicted"/>
<feature type="transmembrane region" description="Helical" evidence="8">
    <location>
        <begin position="146"/>
        <end position="170"/>
    </location>
</feature>
<feature type="transmembrane region" description="Helical" evidence="8">
    <location>
        <begin position="253"/>
        <end position="279"/>
    </location>
</feature>
<feature type="transmembrane region" description="Helical" evidence="8">
    <location>
        <begin position="353"/>
        <end position="370"/>
    </location>
</feature>
<evidence type="ECO:0000256" key="5">
    <source>
        <dbReference type="ARBA" id="ARBA00022989"/>
    </source>
</evidence>
<dbReference type="CDD" id="cd06261">
    <property type="entry name" value="TM_PBP2"/>
    <property type="match status" value="2"/>
</dbReference>
<organism evidence="10 11">
    <name type="scientific">Vibrio sinaloensis DSM 21326</name>
    <dbReference type="NCBI Taxonomy" id="945550"/>
    <lineage>
        <taxon>Bacteria</taxon>
        <taxon>Pseudomonadati</taxon>
        <taxon>Pseudomonadota</taxon>
        <taxon>Gammaproteobacteria</taxon>
        <taxon>Vibrionales</taxon>
        <taxon>Vibrionaceae</taxon>
        <taxon>Vibrio</taxon>
        <taxon>Vibrio oreintalis group</taxon>
    </lineage>
</organism>
<dbReference type="PANTHER" id="PTHR30183">
    <property type="entry name" value="MOLYBDENUM TRANSPORT SYSTEM PERMEASE PROTEIN MODB"/>
    <property type="match status" value="1"/>
</dbReference>
<evidence type="ECO:0000259" key="9">
    <source>
        <dbReference type="PROSITE" id="PS50928"/>
    </source>
</evidence>
<evidence type="ECO:0000313" key="10">
    <source>
        <dbReference type="EMBL" id="EGA72227.1"/>
    </source>
</evidence>
<feature type="compositionally biased region" description="Basic and acidic residues" evidence="7">
    <location>
        <begin position="552"/>
        <end position="563"/>
    </location>
</feature>
<gene>
    <name evidence="10" type="ORF">VISI1226_06144</name>
</gene>
<feature type="transmembrane region" description="Helical" evidence="8">
    <location>
        <begin position="467"/>
        <end position="488"/>
    </location>
</feature>
<feature type="transmembrane region" description="Helical" evidence="8">
    <location>
        <begin position="518"/>
        <end position="542"/>
    </location>
</feature>
<comment type="subcellular location">
    <subcellularLocation>
        <location evidence="1">Cell membrane</location>
        <topology evidence="1">Multi-pass membrane protein</topology>
    </subcellularLocation>
</comment>
<evidence type="ECO:0000256" key="6">
    <source>
        <dbReference type="ARBA" id="ARBA00023136"/>
    </source>
</evidence>
<dbReference type="GeneID" id="95567428"/>
<feature type="transmembrane region" description="Helical" evidence="8">
    <location>
        <begin position="414"/>
        <end position="434"/>
    </location>
</feature>
<dbReference type="SUPFAM" id="SSF161098">
    <property type="entry name" value="MetI-like"/>
    <property type="match status" value="2"/>
</dbReference>
<keyword evidence="2" id="KW-0813">Transport</keyword>
<reference evidence="10 11" key="1">
    <citation type="journal article" date="2012" name="Int. J. Syst. Evol. Microbiol.">
        <title>Vibrio caribbeanicus sp. nov., isolated from the marine sponge Scleritoderma cyanea.</title>
        <authorList>
            <person name="Hoffmann M."/>
            <person name="Monday S.R."/>
            <person name="Allard M.W."/>
            <person name="Strain E.A."/>
            <person name="Whittaker P."/>
            <person name="Naum M."/>
            <person name="McCarthy P.J."/>
            <person name="Lopez J.V."/>
            <person name="Fischer M."/>
            <person name="Brown E.W."/>
        </authorList>
    </citation>
    <scope>NUCLEOTIDE SEQUENCE [LARGE SCALE GENOMIC DNA]</scope>
    <source>
        <strain evidence="11">DSMZ 21326</strain>
    </source>
</reference>
<feature type="transmembrane region" description="Helical" evidence="8">
    <location>
        <begin position="300"/>
        <end position="321"/>
    </location>
</feature>
<accession>E8M181</accession>
<feature type="transmembrane region" description="Helical" evidence="8">
    <location>
        <begin position="7"/>
        <end position="32"/>
    </location>
</feature>
<dbReference type="GO" id="GO:0055085">
    <property type="term" value="P:transmembrane transport"/>
    <property type="evidence" value="ECO:0007669"/>
    <property type="project" value="InterPro"/>
</dbReference>
<dbReference type="OrthoDB" id="7852521at2"/>
<dbReference type="Proteomes" id="UP000006228">
    <property type="component" value="Unassembled WGS sequence"/>
</dbReference>
<evidence type="ECO:0000256" key="3">
    <source>
        <dbReference type="ARBA" id="ARBA00022475"/>
    </source>
</evidence>
<protein>
    <submittedName>
        <fullName evidence="10">ABC transporter permease protein</fullName>
    </submittedName>
</protein>
<evidence type="ECO:0000256" key="1">
    <source>
        <dbReference type="ARBA" id="ARBA00004651"/>
    </source>
</evidence>
<feature type="transmembrane region" description="Helical" evidence="8">
    <location>
        <begin position="59"/>
        <end position="84"/>
    </location>
</feature>
<dbReference type="RefSeq" id="WP_008072708.1">
    <property type="nucleotide sequence ID" value="NZ_AEVT01000005.1"/>
</dbReference>
<dbReference type="InterPro" id="IPR035906">
    <property type="entry name" value="MetI-like_sf"/>
</dbReference>
<evidence type="ECO:0000256" key="4">
    <source>
        <dbReference type="ARBA" id="ARBA00022692"/>
    </source>
</evidence>
<feature type="transmembrane region" description="Helical" evidence="8">
    <location>
        <begin position="207"/>
        <end position="227"/>
    </location>
</feature>
<dbReference type="GO" id="GO:0005886">
    <property type="term" value="C:plasma membrane"/>
    <property type="evidence" value="ECO:0007669"/>
    <property type="project" value="UniProtKB-SubCell"/>
</dbReference>
<keyword evidence="5 8" id="KW-1133">Transmembrane helix</keyword>
<comment type="caution">
    <text evidence="10">The sequence shown here is derived from an EMBL/GenBank/DDBJ whole genome shotgun (WGS) entry which is preliminary data.</text>
</comment>
<feature type="domain" description="ABC transmembrane type-1" evidence="9">
    <location>
        <begin position="54"/>
        <end position="271"/>
    </location>
</feature>
<dbReference type="eggNOG" id="COG4135">
    <property type="taxonomic scope" value="Bacteria"/>
</dbReference>
<evidence type="ECO:0000256" key="8">
    <source>
        <dbReference type="SAM" id="Phobius"/>
    </source>
</evidence>
<evidence type="ECO:0000256" key="2">
    <source>
        <dbReference type="ARBA" id="ARBA00022448"/>
    </source>
</evidence>
<keyword evidence="6 8" id="KW-0472">Membrane</keyword>
<evidence type="ECO:0000256" key="7">
    <source>
        <dbReference type="SAM" id="MobiDB-lite"/>
    </source>
</evidence>
<feature type="transmembrane region" description="Helical" evidence="8">
    <location>
        <begin position="96"/>
        <end position="116"/>
    </location>
</feature>
<dbReference type="Gene3D" id="1.10.3720.10">
    <property type="entry name" value="MetI-like"/>
    <property type="match status" value="2"/>
</dbReference>
<evidence type="ECO:0000313" key="11">
    <source>
        <dbReference type="Proteomes" id="UP000006228"/>
    </source>
</evidence>
<sequence>MFRAAYLFLIIIAITPTIPGLVGVVLSSFSYIPPIGLNRFSLSGYQHLVEWPGLLSSSLLTISSSILSTYVALLLCFIVLQAFWQSRYWRKIENALSPLLAIPHVAFAIGFSFLFAPTGLFTRSFTYLTGIELNDFSTSWLVHDPFAAGLTIALSIKELPFLLLMSIPILQQLNLQATIKVSSSLGYSPYQTWWKVIFPQWLAKMRFPIFAVVAYGASVVDFALFLGPNTPPTLAMLVWQWFSDPDLSLLPRAASGAVLLFVIAALLLAFVVLMERFLLSHFSQWQYSGRFGFRVPGSPIVILVIAINLILLPLMLIWSFAQRWRFPDLFPSQISGRFWLNEWDSVLPTVTDSIIIAVITACFALLLSLTAHEYRIKHKLHLPSYVIALPMLVPQLSILFGMQITTLYLASDHYYLWVIWSHVFFAFPFVYLALDGPWRSYNQGYSNAALSLGKTPFYVFITIKAKILLKPIWFAWAVGASVSLAQYLPTLMLGGGRVATITTEAVALSSGFDRRVTAIYGLLQAVLPFLFFTAAITLGRLAQTRPITSKNQHKESVTHDASSRKPRHP</sequence>
<dbReference type="EMBL" id="AEVT01000005">
    <property type="protein sequence ID" value="EGA72227.1"/>
    <property type="molecule type" value="Genomic_DNA"/>
</dbReference>
<dbReference type="PROSITE" id="PS50928">
    <property type="entry name" value="ABC_TM1"/>
    <property type="match status" value="1"/>
</dbReference>
<feature type="region of interest" description="Disordered" evidence="7">
    <location>
        <begin position="549"/>
        <end position="569"/>
    </location>
</feature>
<feature type="transmembrane region" description="Helical" evidence="8">
    <location>
        <begin position="382"/>
        <end position="402"/>
    </location>
</feature>
<dbReference type="PANTHER" id="PTHR30183:SF6">
    <property type="entry name" value="INNER MEMBRANE ABC TRANSPORTER PERMEASE PROTEIN YNJC"/>
    <property type="match status" value="1"/>
</dbReference>
<dbReference type="AlphaFoldDB" id="E8M181"/>